<evidence type="ECO:0000313" key="2">
    <source>
        <dbReference type="EMBL" id="RUO23940.1"/>
    </source>
</evidence>
<dbReference type="Proteomes" id="UP000288293">
    <property type="component" value="Unassembled WGS sequence"/>
</dbReference>
<keyword evidence="3" id="KW-1185">Reference proteome</keyword>
<feature type="transmembrane region" description="Helical" evidence="1">
    <location>
        <begin position="48"/>
        <end position="68"/>
    </location>
</feature>
<reference evidence="2 3" key="1">
    <citation type="journal article" date="2011" name="Front. Microbiol.">
        <title>Genomic signatures of strain selection and enhancement in Bacillus atrophaeus var. globigii, a historical biowarfare simulant.</title>
        <authorList>
            <person name="Gibbons H.S."/>
            <person name="Broomall S.M."/>
            <person name="McNew L.A."/>
            <person name="Daligault H."/>
            <person name="Chapman C."/>
            <person name="Bruce D."/>
            <person name="Karavis M."/>
            <person name="Krepps M."/>
            <person name="McGregor P.A."/>
            <person name="Hong C."/>
            <person name="Park K.H."/>
            <person name="Akmal A."/>
            <person name="Feldman A."/>
            <person name="Lin J.S."/>
            <person name="Chang W.E."/>
            <person name="Higgs B.W."/>
            <person name="Demirev P."/>
            <person name="Lindquist J."/>
            <person name="Liem A."/>
            <person name="Fochler E."/>
            <person name="Read T.D."/>
            <person name="Tapia R."/>
            <person name="Johnson S."/>
            <person name="Bishop-Lilly K.A."/>
            <person name="Detter C."/>
            <person name="Han C."/>
            <person name="Sozhamannan S."/>
            <person name="Rosenzweig C.N."/>
            <person name="Skowronski E.W."/>
        </authorList>
    </citation>
    <scope>NUCLEOTIDE SEQUENCE [LARGE SCALE GENOMIC DNA]</scope>
    <source>
        <strain evidence="2 3">MLST1</strain>
    </source>
</reference>
<gene>
    <name evidence="2" type="ORF">CWE09_12385</name>
</gene>
<dbReference type="GO" id="GO:0015097">
    <property type="term" value="F:mercury ion transmembrane transporter activity"/>
    <property type="evidence" value="ECO:0007669"/>
    <property type="project" value="InterPro"/>
</dbReference>
<dbReference type="InterPro" id="IPR004891">
    <property type="entry name" value="Mercury-R_MerC"/>
</dbReference>
<feature type="transmembrane region" description="Helical" evidence="1">
    <location>
        <begin position="75"/>
        <end position="94"/>
    </location>
</feature>
<dbReference type="EMBL" id="PIPL01000003">
    <property type="protein sequence ID" value="RUO23940.1"/>
    <property type="molecule type" value="Genomic_DNA"/>
</dbReference>
<dbReference type="Pfam" id="PF03203">
    <property type="entry name" value="MerC"/>
    <property type="match status" value="1"/>
</dbReference>
<keyword evidence="1" id="KW-0472">Membrane</keyword>
<evidence type="ECO:0000313" key="3">
    <source>
        <dbReference type="Proteomes" id="UP000288293"/>
    </source>
</evidence>
<sequence>MQHKELPVNKDLFGAWLSAICVCHCVLTPFILIFTSSGLLGVLFGSELFHWFMLAPVTIVVILSFPSAWRIHHNLWPGSLSFAGLALLLSALAFHGWPEIALTILGGSLLFSAHIMNRRLLLKANIGCGGLPLKNPDAT</sequence>
<name>A0A432W3K3_9GAMM</name>
<keyword evidence="1" id="KW-0812">Transmembrane</keyword>
<dbReference type="AlphaFoldDB" id="A0A432W3K3"/>
<protein>
    <submittedName>
        <fullName evidence="2">MerC domain-containing protein</fullName>
    </submittedName>
</protein>
<comment type="caution">
    <text evidence="2">The sequence shown here is derived from an EMBL/GenBank/DDBJ whole genome shotgun (WGS) entry which is preliminary data.</text>
</comment>
<organism evidence="2 3">
    <name type="scientific">Aliidiomarina minuta</name>
    <dbReference type="NCBI Taxonomy" id="880057"/>
    <lineage>
        <taxon>Bacteria</taxon>
        <taxon>Pseudomonadati</taxon>
        <taxon>Pseudomonadota</taxon>
        <taxon>Gammaproteobacteria</taxon>
        <taxon>Alteromonadales</taxon>
        <taxon>Idiomarinaceae</taxon>
        <taxon>Aliidiomarina</taxon>
    </lineage>
</organism>
<proteinExistence type="predicted"/>
<feature type="transmembrane region" description="Helical" evidence="1">
    <location>
        <begin position="12"/>
        <end position="36"/>
    </location>
</feature>
<evidence type="ECO:0000256" key="1">
    <source>
        <dbReference type="SAM" id="Phobius"/>
    </source>
</evidence>
<dbReference type="GO" id="GO:0016020">
    <property type="term" value="C:membrane"/>
    <property type="evidence" value="ECO:0007669"/>
    <property type="project" value="InterPro"/>
</dbReference>
<keyword evidence="1" id="KW-1133">Transmembrane helix</keyword>
<accession>A0A432W3K3</accession>